<evidence type="ECO:0000313" key="4">
    <source>
        <dbReference type="Proteomes" id="UP000008810"/>
    </source>
</evidence>
<reference evidence="2 3" key="1">
    <citation type="journal article" date="2010" name="Nature">
        <title>Genome sequencing and analysis of the model grass Brachypodium distachyon.</title>
        <authorList>
            <consortium name="International Brachypodium Initiative"/>
        </authorList>
    </citation>
    <scope>NUCLEOTIDE SEQUENCE [LARGE SCALE GENOMIC DNA]</scope>
    <source>
        <strain evidence="2">Bd21</strain>
        <strain evidence="3">cv. Bd21</strain>
    </source>
</reference>
<dbReference type="RefSeq" id="XP_024318639.1">
    <property type="nucleotide sequence ID" value="XM_024462871.1"/>
</dbReference>
<dbReference type="Pfam" id="PF00161">
    <property type="entry name" value="RIP"/>
    <property type="match status" value="1"/>
</dbReference>
<dbReference type="InterPro" id="IPR001574">
    <property type="entry name" value="Ribosome_inactivat_prot"/>
</dbReference>
<organism evidence="2">
    <name type="scientific">Brachypodium distachyon</name>
    <name type="common">Purple false brome</name>
    <name type="synonym">Trachynia distachya</name>
    <dbReference type="NCBI Taxonomy" id="15368"/>
    <lineage>
        <taxon>Eukaryota</taxon>
        <taxon>Viridiplantae</taxon>
        <taxon>Streptophyta</taxon>
        <taxon>Embryophyta</taxon>
        <taxon>Tracheophyta</taxon>
        <taxon>Spermatophyta</taxon>
        <taxon>Magnoliopsida</taxon>
        <taxon>Liliopsida</taxon>
        <taxon>Poales</taxon>
        <taxon>Poaceae</taxon>
        <taxon>BOP clade</taxon>
        <taxon>Pooideae</taxon>
        <taxon>Stipodae</taxon>
        <taxon>Brachypodieae</taxon>
        <taxon>Brachypodium</taxon>
    </lineage>
</organism>
<comment type="catalytic activity">
    <reaction evidence="1">
        <text>Endohydrolysis of the N-glycosidic bond at one specific adenosine on the 28S rRNA.</text>
        <dbReference type="EC" id="3.2.2.22"/>
    </reaction>
</comment>
<dbReference type="GeneID" id="112272348"/>
<sequence>MLPYAPLQQSMQDVPVIDLVVTEGIDGLLLVLARKKLREFLICPAVNKGVPFTPPPHRSTGRRSYHVVRLVNPHKEGTIVELLFCDQDLYLLAFRRKVTGQDWSKWHFFAEQRKLMPLFIQSQGDLEEMTKVTVTHSQNTTIPGAEYNVLEDIFFVLSNPRSGEDRVKEALLRAVILLSEMSRIKAIYDSLSELLISYKGEDEDSRIDPALLEYMRCWGKLSDCAIDNRKKVRARSTTSVDPTLLGHVNRCGVTGIDQVIGPAGQLRLNLIDEEEGSFEAYRDVPFPAGFQDRFPLPDEEAEILAGLVEDVVGGQH</sequence>
<dbReference type="InterPro" id="IPR036041">
    <property type="entry name" value="Ribosome-inact_prot_sf"/>
</dbReference>
<dbReference type="AlphaFoldDB" id="A0A2K2CU77"/>
<dbReference type="EMBL" id="CM000883">
    <property type="protein sequence ID" value="PNT65580.1"/>
    <property type="molecule type" value="Genomic_DNA"/>
</dbReference>
<evidence type="ECO:0000313" key="3">
    <source>
        <dbReference type="EnsemblPlants" id="PNT65580"/>
    </source>
</evidence>
<keyword evidence="1" id="KW-0378">Hydrolase</keyword>
<comment type="similarity">
    <text evidence="1">Belongs to the ribosome-inactivating protein family.</text>
</comment>
<keyword evidence="4" id="KW-1185">Reference proteome</keyword>
<keyword evidence="1" id="KW-0611">Plant defense</keyword>
<reference evidence="3" key="3">
    <citation type="submission" date="2018-08" db="UniProtKB">
        <authorList>
            <consortium name="EnsemblPlants"/>
        </authorList>
    </citation>
    <scope>IDENTIFICATION</scope>
    <source>
        <strain evidence="3">cv. Bd21</strain>
    </source>
</reference>
<proteinExistence type="inferred from homology"/>
<dbReference type="GO" id="GO:0030598">
    <property type="term" value="F:rRNA N-glycosylase activity"/>
    <property type="evidence" value="ECO:0007669"/>
    <property type="project" value="UniProtKB-EC"/>
</dbReference>
<protein>
    <recommendedName>
        <fullName evidence="1">rRNA N-glycosylase</fullName>
        <ecNumber evidence="1">3.2.2.22</ecNumber>
    </recommendedName>
</protein>
<dbReference type="EC" id="3.2.2.22" evidence="1"/>
<keyword evidence="1" id="KW-0800">Toxin</keyword>
<evidence type="ECO:0000256" key="1">
    <source>
        <dbReference type="RuleBase" id="RU004915"/>
    </source>
</evidence>
<evidence type="ECO:0000313" key="2">
    <source>
        <dbReference type="EMBL" id="PNT65580.1"/>
    </source>
</evidence>
<name>A0A2K2CU77_BRADI</name>
<dbReference type="GO" id="GO:0017148">
    <property type="term" value="P:negative regulation of translation"/>
    <property type="evidence" value="ECO:0007669"/>
    <property type="project" value="UniProtKB-KW"/>
</dbReference>
<dbReference type="EnsemblPlants" id="PNT65580">
    <property type="protein sequence ID" value="PNT65580"/>
    <property type="gene ID" value="BRADI_4g44681v3"/>
</dbReference>
<dbReference type="GO" id="GO:0090729">
    <property type="term" value="F:toxin activity"/>
    <property type="evidence" value="ECO:0007669"/>
    <property type="project" value="UniProtKB-KW"/>
</dbReference>
<dbReference type="SUPFAM" id="SSF56371">
    <property type="entry name" value="Ribosome inactivating proteins (RIP)"/>
    <property type="match status" value="1"/>
</dbReference>
<dbReference type="Gramene" id="PNT65580">
    <property type="protein sequence ID" value="PNT65580"/>
    <property type="gene ID" value="BRADI_4g44681v3"/>
</dbReference>
<reference evidence="2" key="2">
    <citation type="submission" date="2017-06" db="EMBL/GenBank/DDBJ databases">
        <title>WGS assembly of Brachypodium distachyon.</title>
        <authorList>
            <consortium name="The International Brachypodium Initiative"/>
            <person name="Lucas S."/>
            <person name="Harmon-Smith M."/>
            <person name="Lail K."/>
            <person name="Tice H."/>
            <person name="Grimwood J."/>
            <person name="Bruce D."/>
            <person name="Barry K."/>
            <person name="Shu S."/>
            <person name="Lindquist E."/>
            <person name="Wang M."/>
            <person name="Pitluck S."/>
            <person name="Vogel J.P."/>
            <person name="Garvin D.F."/>
            <person name="Mockler T.C."/>
            <person name="Schmutz J."/>
            <person name="Rokhsar D."/>
            <person name="Bevan M.W."/>
        </authorList>
    </citation>
    <scope>NUCLEOTIDE SEQUENCE</scope>
    <source>
        <strain evidence="2">Bd21</strain>
    </source>
</reference>
<dbReference type="OrthoDB" id="689492at2759"/>
<dbReference type="GO" id="GO:0006952">
    <property type="term" value="P:defense response"/>
    <property type="evidence" value="ECO:0007669"/>
    <property type="project" value="UniProtKB-KW"/>
</dbReference>
<dbReference type="Proteomes" id="UP000008810">
    <property type="component" value="Chromosome 4"/>
</dbReference>
<gene>
    <name evidence="3" type="primary">LOC112272348</name>
    <name evidence="2" type="ORF">BRADI_4g44681v3</name>
</gene>
<dbReference type="Gene3D" id="3.40.420.10">
    <property type="entry name" value="Ricin (A subunit), domain 1"/>
    <property type="match status" value="1"/>
</dbReference>
<dbReference type="InterPro" id="IPR016138">
    <property type="entry name" value="Ribosome_inactivat_prot_sub1"/>
</dbReference>
<accession>A0A2K2CU77</accession>
<keyword evidence="1" id="KW-0652">Protein synthesis inhibitor</keyword>